<evidence type="ECO:0000256" key="7">
    <source>
        <dbReference type="ARBA" id="ARBA00023136"/>
    </source>
</evidence>
<keyword evidence="8 11" id="KW-0675">Receptor</keyword>
<dbReference type="GO" id="GO:0005549">
    <property type="term" value="F:odorant binding"/>
    <property type="evidence" value="ECO:0007669"/>
    <property type="project" value="InterPro"/>
</dbReference>
<keyword evidence="7 10" id="KW-0472">Membrane</keyword>
<feature type="transmembrane region" description="Helical" evidence="10">
    <location>
        <begin position="357"/>
        <end position="377"/>
    </location>
</feature>
<keyword evidence="12" id="KW-1185">Reference proteome</keyword>
<evidence type="ECO:0000256" key="9">
    <source>
        <dbReference type="ARBA" id="ARBA00023224"/>
    </source>
</evidence>
<sequence length="837" mass="96289">MLSRKFTRYYSSKYCKDNILNIASYDVKIYNTILFWNIAVLMFSLMLIILLVPLTPILLDTVMPLNESRPRFFAVEVEFRVNKDDYFLPILCYTTVVVLVGANVVLSVDAMHIACTAHACSLFAAVSNNKESSKCRYRVNMELDPLNEELMYREYIICLKKHQLAIEFVNTLESSYQGISLLLLVLLIGTISLIATRIIYLLDQAGEIIKFTFIFTACLMTLMIICYSGQRLMDESQSIFHRAYAAEWYKFSPRLKSLLIITLYRSNVPCGLKAGNMVPLSIATFAAVSKMHKNIKIKLFLIMLCVCVCVLLSFFLVLIFMTIPLIPVLLDTVLPLNESRPRVFAVEIEFRVNKDDYFLLIFCYTTIVVLIGVNILIGVDSMHITCTAHACSLFAAVRFVNILESSFQGLSLLLLLLLLGNISLIGVRVSIIEIISIKYPEEIFILLLYDHWNDPQMVFDACYQLIFTTAFIARALHNIWNQDRLQQLCIAIDKHWDIFTSDVEVRIMKDYAMLSRRFTIVFSMLLFFIVLIFMTIPLIPVLLDTVLPLNESRPRVFAIEVEFRVNKDDYFLLIFCYTTIVVLIGVNILIGVDSMHITCTAHACSLFAAVSKQIENIISKAYNNNKINKCGYRANMELNPFNEEIIYREYIICLKKHQFALEFVNILESSFQGLSLLLLLLLLGNISLIGVRVSIIEIISIKYPEEILYAVEWYKFSPRLKSLLMMTLYRSNIPCGLKAGSVIPLSIATYAAILLLYDHWNDPQMVFDACYQLIFTTAFIARALHNIWNQDRVNSQIFYPIDKHWDIFTSDVEVRIMKDYAMLSRRFTIVFSSKYVM</sequence>
<proteinExistence type="predicted"/>
<evidence type="ECO:0000313" key="12">
    <source>
        <dbReference type="Proteomes" id="UP000075809"/>
    </source>
</evidence>
<keyword evidence="5" id="KW-0552">Olfaction</keyword>
<reference evidence="11 12" key="1">
    <citation type="submission" date="2015-09" db="EMBL/GenBank/DDBJ databases">
        <title>Trachymyrmex zeteki WGS genome.</title>
        <authorList>
            <person name="Nygaard S."/>
            <person name="Hu H."/>
            <person name="Boomsma J."/>
            <person name="Zhang G."/>
        </authorList>
    </citation>
    <scope>NUCLEOTIDE SEQUENCE [LARGE SCALE GENOMIC DNA]</scope>
    <source>
        <strain evidence="11">Tzet28-1</strain>
        <tissue evidence="11">Whole body</tissue>
    </source>
</reference>
<gene>
    <name evidence="11" type="ORF">ALC60_12101</name>
</gene>
<evidence type="ECO:0000256" key="3">
    <source>
        <dbReference type="ARBA" id="ARBA00022606"/>
    </source>
</evidence>
<feature type="transmembrane region" description="Helical" evidence="10">
    <location>
        <begin position="739"/>
        <end position="757"/>
    </location>
</feature>
<dbReference type="InterPro" id="IPR004117">
    <property type="entry name" value="7tm6_olfct_rcpt"/>
</dbReference>
<evidence type="ECO:0000256" key="2">
    <source>
        <dbReference type="ARBA" id="ARBA00022475"/>
    </source>
</evidence>
<feature type="transmembrane region" description="Helical" evidence="10">
    <location>
        <begin position="34"/>
        <end position="59"/>
    </location>
</feature>
<evidence type="ECO:0000313" key="11">
    <source>
        <dbReference type="EMBL" id="KYQ49044.1"/>
    </source>
</evidence>
<evidence type="ECO:0000256" key="5">
    <source>
        <dbReference type="ARBA" id="ARBA00022725"/>
    </source>
</evidence>
<keyword evidence="4 10" id="KW-0812">Transmembrane</keyword>
<accession>A0A151WME5</accession>
<feature type="transmembrane region" description="Helical" evidence="10">
    <location>
        <begin position="208"/>
        <end position="227"/>
    </location>
</feature>
<dbReference type="Pfam" id="PF02949">
    <property type="entry name" value="7tm_6"/>
    <property type="match status" value="2"/>
</dbReference>
<dbReference type="PANTHER" id="PTHR21137:SF35">
    <property type="entry name" value="ODORANT RECEPTOR 19A-RELATED"/>
    <property type="match status" value="1"/>
</dbReference>
<protein>
    <submittedName>
        <fullName evidence="11">Odorant receptor 22b</fullName>
    </submittedName>
</protein>
<keyword evidence="9" id="KW-0807">Transducer</keyword>
<dbReference type="GO" id="GO:0004984">
    <property type="term" value="F:olfactory receptor activity"/>
    <property type="evidence" value="ECO:0007669"/>
    <property type="project" value="InterPro"/>
</dbReference>
<dbReference type="PANTHER" id="PTHR21137">
    <property type="entry name" value="ODORANT RECEPTOR"/>
    <property type="match status" value="1"/>
</dbReference>
<evidence type="ECO:0000256" key="10">
    <source>
        <dbReference type="SAM" id="Phobius"/>
    </source>
</evidence>
<feature type="transmembrane region" description="Helical" evidence="10">
    <location>
        <begin position="676"/>
        <end position="699"/>
    </location>
</feature>
<feature type="transmembrane region" description="Helical" evidence="10">
    <location>
        <begin position="86"/>
        <end position="106"/>
    </location>
</feature>
<dbReference type="Proteomes" id="UP000075809">
    <property type="component" value="Unassembled WGS sequence"/>
</dbReference>
<dbReference type="STRING" id="64791.A0A151WME5"/>
<feature type="transmembrane region" description="Helical" evidence="10">
    <location>
        <begin position="518"/>
        <end position="543"/>
    </location>
</feature>
<evidence type="ECO:0000256" key="1">
    <source>
        <dbReference type="ARBA" id="ARBA00004651"/>
    </source>
</evidence>
<feature type="transmembrane region" description="Helical" evidence="10">
    <location>
        <begin position="181"/>
        <end position="202"/>
    </location>
</feature>
<dbReference type="GO" id="GO:0007165">
    <property type="term" value="P:signal transduction"/>
    <property type="evidence" value="ECO:0007669"/>
    <property type="project" value="UniProtKB-KW"/>
</dbReference>
<feature type="transmembrane region" description="Helical" evidence="10">
    <location>
        <begin position="409"/>
        <end position="431"/>
    </location>
</feature>
<feature type="transmembrane region" description="Helical" evidence="10">
    <location>
        <begin position="570"/>
        <end position="590"/>
    </location>
</feature>
<evidence type="ECO:0000256" key="4">
    <source>
        <dbReference type="ARBA" id="ARBA00022692"/>
    </source>
</evidence>
<dbReference type="GO" id="GO:0005886">
    <property type="term" value="C:plasma membrane"/>
    <property type="evidence" value="ECO:0007669"/>
    <property type="project" value="UniProtKB-SubCell"/>
</dbReference>
<dbReference type="AlphaFoldDB" id="A0A151WME5"/>
<organism evidence="11 12">
    <name type="scientific">Mycetomoellerius zeteki</name>
    <dbReference type="NCBI Taxonomy" id="64791"/>
    <lineage>
        <taxon>Eukaryota</taxon>
        <taxon>Metazoa</taxon>
        <taxon>Ecdysozoa</taxon>
        <taxon>Arthropoda</taxon>
        <taxon>Hexapoda</taxon>
        <taxon>Insecta</taxon>
        <taxon>Pterygota</taxon>
        <taxon>Neoptera</taxon>
        <taxon>Endopterygota</taxon>
        <taxon>Hymenoptera</taxon>
        <taxon>Apocrita</taxon>
        <taxon>Aculeata</taxon>
        <taxon>Formicoidea</taxon>
        <taxon>Formicidae</taxon>
        <taxon>Myrmicinae</taxon>
        <taxon>Mycetomoellerius</taxon>
    </lineage>
</organism>
<evidence type="ECO:0000256" key="6">
    <source>
        <dbReference type="ARBA" id="ARBA00022989"/>
    </source>
</evidence>
<keyword evidence="6 10" id="KW-1133">Transmembrane helix</keyword>
<name>A0A151WME5_9HYME</name>
<dbReference type="EMBL" id="KQ982944">
    <property type="protein sequence ID" value="KYQ49044.1"/>
    <property type="molecule type" value="Genomic_DNA"/>
</dbReference>
<evidence type="ECO:0000256" key="8">
    <source>
        <dbReference type="ARBA" id="ARBA00023170"/>
    </source>
</evidence>
<keyword evidence="3" id="KW-0716">Sensory transduction</keyword>
<keyword evidence="2" id="KW-1003">Cell membrane</keyword>
<feature type="transmembrane region" description="Helical" evidence="10">
    <location>
        <begin position="299"/>
        <end position="326"/>
    </location>
</feature>
<comment type="subcellular location">
    <subcellularLocation>
        <location evidence="1">Cell membrane</location>
        <topology evidence="1">Multi-pass membrane protein</topology>
    </subcellularLocation>
</comment>